<accession>A0A443SIJ0</accession>
<evidence type="ECO:0000313" key="4">
    <source>
        <dbReference type="Proteomes" id="UP000288716"/>
    </source>
</evidence>
<dbReference type="Proteomes" id="UP000288716">
    <property type="component" value="Unassembled WGS sequence"/>
</dbReference>
<organism evidence="3 4">
    <name type="scientific">Leptotrombidium deliense</name>
    <dbReference type="NCBI Taxonomy" id="299467"/>
    <lineage>
        <taxon>Eukaryota</taxon>
        <taxon>Metazoa</taxon>
        <taxon>Ecdysozoa</taxon>
        <taxon>Arthropoda</taxon>
        <taxon>Chelicerata</taxon>
        <taxon>Arachnida</taxon>
        <taxon>Acari</taxon>
        <taxon>Acariformes</taxon>
        <taxon>Trombidiformes</taxon>
        <taxon>Prostigmata</taxon>
        <taxon>Anystina</taxon>
        <taxon>Parasitengona</taxon>
        <taxon>Trombiculoidea</taxon>
        <taxon>Trombiculidae</taxon>
        <taxon>Leptotrombidium</taxon>
    </lineage>
</organism>
<proteinExistence type="predicted"/>
<keyword evidence="2" id="KW-0472">Membrane</keyword>
<reference evidence="3 4" key="1">
    <citation type="journal article" date="2018" name="Gigascience">
        <title>Genomes of trombidid mites reveal novel predicted allergens and laterally-transferred genes associated with secondary metabolism.</title>
        <authorList>
            <person name="Dong X."/>
            <person name="Chaisiri K."/>
            <person name="Xia D."/>
            <person name="Armstrong S.D."/>
            <person name="Fang Y."/>
            <person name="Donnelly M.J."/>
            <person name="Kadowaki T."/>
            <person name="McGarry J.W."/>
            <person name="Darby A.C."/>
            <person name="Makepeace B.L."/>
        </authorList>
    </citation>
    <scope>NUCLEOTIDE SEQUENCE [LARGE SCALE GENOMIC DNA]</scope>
    <source>
        <strain evidence="3">UoL-UT</strain>
    </source>
</reference>
<feature type="region of interest" description="Disordered" evidence="1">
    <location>
        <begin position="245"/>
        <end position="266"/>
    </location>
</feature>
<keyword evidence="2" id="KW-1133">Transmembrane helix</keyword>
<evidence type="ECO:0000256" key="2">
    <source>
        <dbReference type="SAM" id="Phobius"/>
    </source>
</evidence>
<feature type="transmembrane region" description="Helical" evidence="2">
    <location>
        <begin position="12"/>
        <end position="35"/>
    </location>
</feature>
<keyword evidence="4" id="KW-1185">Reference proteome</keyword>
<evidence type="ECO:0000313" key="3">
    <source>
        <dbReference type="EMBL" id="RWS27337.1"/>
    </source>
</evidence>
<dbReference type="AlphaFoldDB" id="A0A443SIJ0"/>
<gene>
    <name evidence="3" type="ORF">B4U80_05294</name>
</gene>
<keyword evidence="2" id="KW-0812">Transmembrane</keyword>
<protein>
    <submittedName>
        <fullName evidence="3">Uncharacterized protein</fullName>
    </submittedName>
</protein>
<name>A0A443SIJ0_9ACAR</name>
<evidence type="ECO:0000256" key="1">
    <source>
        <dbReference type="SAM" id="MobiDB-lite"/>
    </source>
</evidence>
<dbReference type="EMBL" id="NCKV01002093">
    <property type="protein sequence ID" value="RWS27337.1"/>
    <property type="molecule type" value="Genomic_DNA"/>
</dbReference>
<dbReference type="VEuPathDB" id="VectorBase:LDEU004703"/>
<sequence length="341" mass="37155">MPNPGVKSDESWVSLLVFSILGFTAFAALMVLFLIKCKKWKIFPVSDSCPILPESFLGGHKSAPPPCSPTDSCISPVVNEKPQSVITDSPSKRTSIPSKYWRRTNDLSQGGRHMTNGGNILDRTTEIDEYTGCPEAASCTSSPVYAELDAGGINHAQLATPILITGPSQSISPYAVHTYTEVADAVRMAALGSSSALLPDASYDNAAYLPSSNSDHYHGRSLRRHRASTLAQLGSATPLLATHHQINGSPPVNYLTGGRPHKKPRMPYAHQMTRANILRSQDELESSPSRHLQSRRLHGLYSDLPLQSQSPTLSTFRLANIQYNLRDQPKRPLPPVPGVRL</sequence>
<dbReference type="OrthoDB" id="6500568at2759"/>
<comment type="caution">
    <text evidence="3">The sequence shown here is derived from an EMBL/GenBank/DDBJ whole genome shotgun (WGS) entry which is preliminary data.</text>
</comment>